<feature type="domain" description="CBM6" evidence="10">
    <location>
        <begin position="787"/>
        <end position="920"/>
    </location>
</feature>
<feature type="region of interest" description="Disordered" evidence="6">
    <location>
        <begin position="1451"/>
        <end position="1499"/>
    </location>
</feature>
<keyword evidence="7" id="KW-0472">Membrane</keyword>
<name>A0A1M7JVN4_9BACI</name>
<evidence type="ECO:0000313" key="12">
    <source>
        <dbReference type="Proteomes" id="UP000184184"/>
    </source>
</evidence>
<proteinExistence type="predicted"/>
<comment type="subcellular location">
    <subcellularLocation>
        <location evidence="1">Secreted</location>
        <location evidence="1">Cell wall</location>
        <topology evidence="1">Peptidoglycan-anchor</topology>
    </subcellularLocation>
</comment>
<dbReference type="OrthoDB" id="9760056at2"/>
<keyword evidence="3" id="KW-0964">Secreted</keyword>
<dbReference type="SUPFAM" id="SSF51445">
    <property type="entry name" value="(Trans)glycosidases"/>
    <property type="match status" value="1"/>
</dbReference>
<evidence type="ECO:0000259" key="9">
    <source>
        <dbReference type="PROSITE" id="PS50847"/>
    </source>
</evidence>
<feature type="transmembrane region" description="Helical" evidence="7">
    <location>
        <begin position="1506"/>
        <end position="1527"/>
    </location>
</feature>
<dbReference type="InterPro" id="IPR008979">
    <property type="entry name" value="Galactose-bd-like_sf"/>
</dbReference>
<dbReference type="GO" id="GO:0030246">
    <property type="term" value="F:carbohydrate binding"/>
    <property type="evidence" value="ECO:0007669"/>
    <property type="project" value="InterPro"/>
</dbReference>
<dbReference type="SUPFAM" id="SSF49373">
    <property type="entry name" value="Invasin/intimin cell-adhesion fragments"/>
    <property type="match status" value="1"/>
</dbReference>
<keyword evidence="2" id="KW-0134">Cell wall</keyword>
<evidence type="ECO:0000256" key="3">
    <source>
        <dbReference type="ARBA" id="ARBA00022525"/>
    </source>
</evidence>
<dbReference type="InterPro" id="IPR003343">
    <property type="entry name" value="Big_2"/>
</dbReference>
<dbReference type="InterPro" id="IPR005084">
    <property type="entry name" value="CBM6"/>
</dbReference>
<feature type="compositionally biased region" description="Acidic residues" evidence="6">
    <location>
        <begin position="1458"/>
        <end position="1468"/>
    </location>
</feature>
<feature type="compositionally biased region" description="Polar residues" evidence="6">
    <location>
        <begin position="1475"/>
        <end position="1485"/>
    </location>
</feature>
<sequence length="1534" mass="171550">MLTFRKKVLFFLALLLFVSTITITVFAETTTNQEDLPAPLYHWGFEPDEVDGSTILNKVNSEETTDQAELKEEATVLESEEKGNVLHLPGNGWLELPGDIYEEVTDELTISVWVNIEEEASGYSRLVGSTITEKHQHYQGVSGSWSDPEFAFVAGGANYNQIINIGTDTEGAADYRAAVSWEDQPDRNSWQHVAISLKSDGSYRAYIDGQSIGMSGMDGNASDDDANLEEAVQQFFDREFLDALQFNDFGRSIYTSDDDVTGYFDDLQIYNQALTSDQVLALVGPENDATINSITVGDDVVEVDDQKNIRYEISDNSQVDSTDISVETSNPNANVEIEKINLFTYEIRVTSTNNLKTLTYTLSLYNPDLGAIANFDMNKTNGEIMHGASGFLYGVSEPNVPTIDLLEPLKPQVVEQKPPNGLQHPTGDGLRVADTYFEAGTEWIQLAVPDMYLQWPYEYEGLDHYEELIRETVRTVKDNRNSDKIVYVIFNEPNGIWFSGNLGEDGFLNAWERMYNVVKEEDSDAKIAGPNLSHYDSNFYEDFVEFAVENNVLPDQFTWHELSGESSLSNWDAHFDHYRSLEEEYGFSRPVVINEYSNPEDPGAAGSMIQWLSRIENSKVNAGLAYWHFANTLNELAADANRPNGAWWLYKWYGDMTGQTVDVETYNAEVDGMYGLTSIDEGKGKAYTIFGGEDGVLTASMENLTDTSAFHDAQSVHVKLYRTKYTGFLGTHEKPRVEFEGNVPLQDGNLNITIRDANELDGYHAIVTPATNDTTTDFQDYNRIWTKKYEAEDAQLNGASVANQGWGAVSNQAYVQGLNSSEKNVKLDVTVPQDGKYKLEVFYGNGAPLTDGKNRAQGELARQLLTLNGEEYKTLTYDSTVDSDVFSSETVYLDLEEGTHSLQFSYESGMEASLDKFDLTYVGEKDQDLTKTYLFEAEEASYSDGFTLKSEKDNYSSAGYITGSGENQYTVVVEDNGYYDLELGYASDSKQSISVQKRIVNYPENATAEAKLSTEWNEIAKQDIETSEDITSVSGSKIYLTAGANSIILASQEEVSLDYLKVTHLPEETSSNSTIVEAEDGDVFGEAKIIENKNTSGEQVVSNIGENKNNGLSFDVEVEEAGAYKLSIDYINDEPAPVIYNEDHPDGYLHPYNTDLVERYAQIVVNEQSPQTVYFRNTLSWDTVKNHVVDVTLKAGKNTITLYNDNSYQFNDVVQYAPHFDKFEIAKSTLSDESEEVTNIHITPEDLLLKKGKEMTLEVTAEYEDGNTVDVTEEAEYHSKNEEIVTVTDKGEVLSVGTGETEIQIKYQSHTKVINVKVYQTTITLGEAIEVIAGELFNINNSNATIHMPEDLPKGTTLTVYKVDQDDVSNEGYIIAGDVYEYIFEYPSGNYSESFTLTLEYDQEKFKEKEVDVHYQGEDSDEWEIRDSKADQGVISFTTNSFSTYGVFAEEERSNDGENSDDNADEDNNSGSDNQDQGNTNQVNESESDQGETTSEESLPDTATSMFNWLLVGLALLVLGIVIYFIVNRRKNSN</sequence>
<dbReference type="InterPro" id="IPR019931">
    <property type="entry name" value="LPXTG_anchor"/>
</dbReference>
<evidence type="ECO:0000256" key="4">
    <source>
        <dbReference type="ARBA" id="ARBA00022729"/>
    </source>
</evidence>
<keyword evidence="5" id="KW-0572">Peptidoglycan-anchor</keyword>
<feature type="domain" description="CBM6" evidence="10">
    <location>
        <begin position="1074"/>
        <end position="1226"/>
    </location>
</feature>
<dbReference type="SUPFAM" id="SSF49785">
    <property type="entry name" value="Galactose-binding domain-like"/>
    <property type="match status" value="3"/>
</dbReference>
<dbReference type="Pfam" id="PF02368">
    <property type="entry name" value="Big_2"/>
    <property type="match status" value="1"/>
</dbReference>
<evidence type="ECO:0000256" key="6">
    <source>
        <dbReference type="SAM" id="MobiDB-lite"/>
    </source>
</evidence>
<evidence type="ECO:0000256" key="1">
    <source>
        <dbReference type="ARBA" id="ARBA00004168"/>
    </source>
</evidence>
<dbReference type="PROSITE" id="PS51175">
    <property type="entry name" value="CBM6"/>
    <property type="match status" value="2"/>
</dbReference>
<keyword evidence="7" id="KW-1133">Transmembrane helix</keyword>
<dbReference type="PROSITE" id="PS50847">
    <property type="entry name" value="GRAM_POS_ANCHORING"/>
    <property type="match status" value="1"/>
</dbReference>
<reference evidence="11 12" key="1">
    <citation type="submission" date="2016-11" db="EMBL/GenBank/DDBJ databases">
        <authorList>
            <person name="Jaros S."/>
            <person name="Januszkiewicz K."/>
            <person name="Wedrychowicz H."/>
        </authorList>
    </citation>
    <scope>NUCLEOTIDE SEQUENCE [LARGE SCALE GENOMIC DNA]</scope>
    <source>
        <strain evidence="11 12">CGMCC 1.10681</strain>
    </source>
</reference>
<dbReference type="STRING" id="1027249.SAMN05216179_0489"/>
<dbReference type="EMBL" id="FRCZ01000001">
    <property type="protein sequence ID" value="SHM57099.1"/>
    <property type="molecule type" value="Genomic_DNA"/>
</dbReference>
<feature type="signal peptide" evidence="8">
    <location>
        <begin position="1"/>
        <end position="27"/>
    </location>
</feature>
<dbReference type="InterPro" id="IPR008964">
    <property type="entry name" value="Invasin/intimin_cell_adhesion"/>
</dbReference>
<dbReference type="Proteomes" id="UP000184184">
    <property type="component" value="Unassembled WGS sequence"/>
</dbReference>
<accession>A0A1M7JVN4</accession>
<organism evidence="11 12">
    <name type="scientific">Gracilibacillus kekensis</name>
    <dbReference type="NCBI Taxonomy" id="1027249"/>
    <lineage>
        <taxon>Bacteria</taxon>
        <taxon>Bacillati</taxon>
        <taxon>Bacillota</taxon>
        <taxon>Bacilli</taxon>
        <taxon>Bacillales</taxon>
        <taxon>Bacillaceae</taxon>
        <taxon>Gracilibacillus</taxon>
    </lineage>
</organism>
<keyword evidence="12" id="KW-1185">Reference proteome</keyword>
<evidence type="ECO:0000313" key="11">
    <source>
        <dbReference type="EMBL" id="SHM57099.1"/>
    </source>
</evidence>
<dbReference type="CDD" id="cd04081">
    <property type="entry name" value="CBM35_galactosidase-like"/>
    <property type="match status" value="1"/>
</dbReference>
<dbReference type="InterPro" id="IPR013320">
    <property type="entry name" value="ConA-like_dom_sf"/>
</dbReference>
<protein>
    <submittedName>
        <fullName evidence="11">LPXTG-motif cell wall anchor domain-containing protein</fullName>
    </submittedName>
</protein>
<gene>
    <name evidence="11" type="ORF">SAMN05216179_0489</name>
</gene>
<dbReference type="Gene3D" id="2.60.120.260">
    <property type="entry name" value="Galactose-binding domain-like"/>
    <property type="match status" value="3"/>
</dbReference>
<feature type="chain" id="PRO_5012816699" evidence="8">
    <location>
        <begin position="28"/>
        <end position="1534"/>
    </location>
</feature>
<evidence type="ECO:0000256" key="5">
    <source>
        <dbReference type="ARBA" id="ARBA00023088"/>
    </source>
</evidence>
<dbReference type="Pfam" id="PF13385">
    <property type="entry name" value="Laminin_G_3"/>
    <property type="match status" value="1"/>
</dbReference>
<evidence type="ECO:0000259" key="10">
    <source>
        <dbReference type="PROSITE" id="PS51175"/>
    </source>
</evidence>
<keyword evidence="7" id="KW-0812">Transmembrane</keyword>
<dbReference type="SMART" id="SM00635">
    <property type="entry name" value="BID_2"/>
    <property type="match status" value="1"/>
</dbReference>
<dbReference type="InterPro" id="IPR017853">
    <property type="entry name" value="GH"/>
</dbReference>
<dbReference type="Gene3D" id="3.20.20.80">
    <property type="entry name" value="Glycosidases"/>
    <property type="match status" value="1"/>
</dbReference>
<keyword evidence="4 8" id="KW-0732">Signal</keyword>
<dbReference type="SUPFAM" id="SSF49899">
    <property type="entry name" value="Concanavalin A-like lectins/glucanases"/>
    <property type="match status" value="1"/>
</dbReference>
<dbReference type="Gene3D" id="2.60.40.1080">
    <property type="match status" value="1"/>
</dbReference>
<feature type="domain" description="Gram-positive cocci surface proteins LPxTG" evidence="9">
    <location>
        <begin position="1499"/>
        <end position="1534"/>
    </location>
</feature>
<dbReference type="RefSeq" id="WP_073199302.1">
    <property type="nucleotide sequence ID" value="NZ_FRCZ01000001.1"/>
</dbReference>
<dbReference type="NCBIfam" id="TIGR01167">
    <property type="entry name" value="LPXTG_anchor"/>
    <property type="match status" value="1"/>
</dbReference>
<evidence type="ECO:0000256" key="7">
    <source>
        <dbReference type="SAM" id="Phobius"/>
    </source>
</evidence>
<feature type="compositionally biased region" description="Acidic residues" evidence="6">
    <location>
        <begin position="1486"/>
        <end position="1499"/>
    </location>
</feature>
<evidence type="ECO:0000256" key="8">
    <source>
        <dbReference type="SAM" id="SignalP"/>
    </source>
</evidence>
<dbReference type="Gene3D" id="2.60.120.200">
    <property type="match status" value="1"/>
</dbReference>
<evidence type="ECO:0000256" key="2">
    <source>
        <dbReference type="ARBA" id="ARBA00022512"/>
    </source>
</evidence>